<name>A0A6S6Z4T8_9BURK</name>
<gene>
    <name evidence="3" type="ORF">LMG3441_00537</name>
</gene>
<dbReference type="EMBL" id="CADIJQ010000001">
    <property type="protein sequence ID" value="CAB3660659.1"/>
    <property type="molecule type" value="Genomic_DNA"/>
</dbReference>
<dbReference type="Pfam" id="PF20091">
    <property type="entry name" value="Abhydrolase_10"/>
    <property type="match status" value="1"/>
</dbReference>
<dbReference type="RefSeq" id="WP_217483329.1">
    <property type="nucleotide sequence ID" value="NZ_CADIJQ010000001.1"/>
</dbReference>
<sequence length="655" mass="70504">MANRQSRRVPRQTLALARVLSPVFLLGATCAQAEVTAFDVQARQAPALEGRVFGERGVAEKLTGVATISLDPADPRNAGITDLALAPRDAQGRVTARADVVILRPAKPNGTLIVEAPNRGRKLIGTVVDGGGIPNSSRLEKAEDAGNGFLLSQGYTLAWVGWQGDVPVGEGMRLDVPVVPNVTGPVRDEWVFKKAGAAERVALSYPAAKQTGARLSVRAQRLDARQYPAGLSYRFIDDNSIEISRPADMPADAIYEFTYTARDPGVMGMGFAAMRDVTAFLARADVASNPLAAQHGGQVKQVLGMGISQSGRFLRDYLYQGFNQDLQGKRVFDGMLAQIPGARRTFANTRFAQLSRNPGPHADDLYPVDQFPFAYATSTDPLTGKRDGLLQQCRATNTCPRIMQLDSEYEFWASHASQLVTDARGRDLPLPPEVRAYMVVGSQHFPSPVSKAMATCALPTSPIDPQPVTRALLNALDAWVGQGTPPPASRYPTRARHTLVDAKGLYPAIPGLPYHAAYVASRLIVDGSRLPLVEGEYPLYLPKVDADGNAVDGVRLPQIAAPRGTYVGWNPKSNNAEGLCTQMGSAVPFALSRADRVARNDPRLSIEERYPTDAAYVDAVRRASDDLVQARLLLPQDAAAAVEEARAGKLAKLAP</sequence>
<feature type="chain" id="PRO_5028981426" description="Alpha/beta hydrolase domain-containing protein" evidence="1">
    <location>
        <begin position="34"/>
        <end position="655"/>
    </location>
</feature>
<dbReference type="AlphaFoldDB" id="A0A6S6Z4T8"/>
<evidence type="ECO:0000256" key="1">
    <source>
        <dbReference type="SAM" id="SignalP"/>
    </source>
</evidence>
<dbReference type="Proteomes" id="UP000494269">
    <property type="component" value="Unassembled WGS sequence"/>
</dbReference>
<keyword evidence="4" id="KW-1185">Reference proteome</keyword>
<proteinExistence type="predicted"/>
<evidence type="ECO:0000313" key="4">
    <source>
        <dbReference type="Proteomes" id="UP000494269"/>
    </source>
</evidence>
<evidence type="ECO:0000259" key="2">
    <source>
        <dbReference type="Pfam" id="PF20091"/>
    </source>
</evidence>
<accession>A0A6S6Z4T8</accession>
<evidence type="ECO:0000313" key="3">
    <source>
        <dbReference type="EMBL" id="CAB3660659.1"/>
    </source>
</evidence>
<keyword evidence="1" id="KW-0732">Signal</keyword>
<organism evidence="3 4">
    <name type="scientific">Achromobacter kerstersii</name>
    <dbReference type="NCBI Taxonomy" id="1353890"/>
    <lineage>
        <taxon>Bacteria</taxon>
        <taxon>Pseudomonadati</taxon>
        <taxon>Pseudomonadota</taxon>
        <taxon>Betaproteobacteria</taxon>
        <taxon>Burkholderiales</taxon>
        <taxon>Alcaligenaceae</taxon>
        <taxon>Achromobacter</taxon>
    </lineage>
</organism>
<protein>
    <recommendedName>
        <fullName evidence="2">Alpha/beta hydrolase domain-containing protein</fullName>
    </recommendedName>
</protein>
<dbReference type="InterPro" id="IPR045394">
    <property type="entry name" value="Abhydrolase_dom"/>
</dbReference>
<feature type="domain" description="Alpha/beta hydrolase" evidence="2">
    <location>
        <begin position="210"/>
        <end position="642"/>
    </location>
</feature>
<feature type="signal peptide" evidence="1">
    <location>
        <begin position="1"/>
        <end position="33"/>
    </location>
</feature>
<reference evidence="3 4" key="1">
    <citation type="submission" date="2020-04" db="EMBL/GenBank/DDBJ databases">
        <authorList>
            <person name="De Canck E."/>
        </authorList>
    </citation>
    <scope>NUCLEOTIDE SEQUENCE [LARGE SCALE GENOMIC DNA]</scope>
    <source>
        <strain evidence="3 4">LMG 3441</strain>
    </source>
</reference>